<dbReference type="PROSITE" id="PS00600">
    <property type="entry name" value="AA_TRANSFER_CLASS_3"/>
    <property type="match status" value="1"/>
</dbReference>
<dbReference type="InterPro" id="IPR005814">
    <property type="entry name" value="Aminotrans_3"/>
</dbReference>
<dbReference type="EMBL" id="UINC01040404">
    <property type="protein sequence ID" value="SVB40227.1"/>
    <property type="molecule type" value="Genomic_DNA"/>
</dbReference>
<proteinExistence type="inferred from homology"/>
<dbReference type="PANTHER" id="PTHR43206:SF2">
    <property type="entry name" value="4-AMINOBUTYRATE AMINOTRANSFERASE GABT"/>
    <property type="match status" value="1"/>
</dbReference>
<dbReference type="Gene3D" id="3.90.1150.10">
    <property type="entry name" value="Aspartate Aminotransferase, domain 1"/>
    <property type="match status" value="1"/>
</dbReference>
<dbReference type="InterPro" id="IPR049704">
    <property type="entry name" value="Aminotrans_3_PPA_site"/>
</dbReference>
<dbReference type="GO" id="GO:0030170">
    <property type="term" value="F:pyridoxal phosphate binding"/>
    <property type="evidence" value="ECO:0007669"/>
    <property type="project" value="InterPro"/>
</dbReference>
<dbReference type="Gene3D" id="3.40.640.10">
    <property type="entry name" value="Type I PLP-dependent aspartate aminotransferase-like (Major domain)"/>
    <property type="match status" value="1"/>
</dbReference>
<dbReference type="AlphaFoldDB" id="A0A382DRJ7"/>
<dbReference type="GO" id="GO:0008483">
    <property type="term" value="F:transaminase activity"/>
    <property type="evidence" value="ECO:0007669"/>
    <property type="project" value="UniProtKB-KW"/>
</dbReference>
<evidence type="ECO:0000256" key="5">
    <source>
        <dbReference type="ARBA" id="ARBA00022898"/>
    </source>
</evidence>
<name>A0A382DRJ7_9ZZZZ</name>
<evidence type="ECO:0000256" key="4">
    <source>
        <dbReference type="ARBA" id="ARBA00022679"/>
    </source>
</evidence>
<gene>
    <name evidence="6" type="ORF">METZ01_LOCUS193081</name>
</gene>
<evidence type="ECO:0000256" key="3">
    <source>
        <dbReference type="ARBA" id="ARBA00022576"/>
    </source>
</evidence>
<keyword evidence="4" id="KW-0808">Transferase</keyword>
<organism evidence="6">
    <name type="scientific">marine metagenome</name>
    <dbReference type="NCBI Taxonomy" id="408172"/>
    <lineage>
        <taxon>unclassified sequences</taxon>
        <taxon>metagenomes</taxon>
        <taxon>ecological metagenomes</taxon>
    </lineage>
</organism>
<dbReference type="Pfam" id="PF00202">
    <property type="entry name" value="Aminotran_3"/>
    <property type="match status" value="1"/>
</dbReference>
<evidence type="ECO:0000256" key="1">
    <source>
        <dbReference type="ARBA" id="ARBA00001933"/>
    </source>
</evidence>
<reference evidence="6" key="1">
    <citation type="submission" date="2018-05" db="EMBL/GenBank/DDBJ databases">
        <authorList>
            <person name="Lanie J.A."/>
            <person name="Ng W.-L."/>
            <person name="Kazmierczak K.M."/>
            <person name="Andrzejewski T.M."/>
            <person name="Davidsen T.M."/>
            <person name="Wayne K.J."/>
            <person name="Tettelin H."/>
            <person name="Glass J.I."/>
            <person name="Rusch D."/>
            <person name="Podicherti R."/>
            <person name="Tsui H.-C.T."/>
            <person name="Winkler M.E."/>
        </authorList>
    </citation>
    <scope>NUCLEOTIDE SEQUENCE</scope>
</reference>
<evidence type="ECO:0008006" key="7">
    <source>
        <dbReference type="Google" id="ProtNLM"/>
    </source>
</evidence>
<dbReference type="GO" id="GO:0009450">
    <property type="term" value="P:gamma-aminobutyric acid catabolic process"/>
    <property type="evidence" value="ECO:0007669"/>
    <property type="project" value="TreeGrafter"/>
</dbReference>
<dbReference type="InterPro" id="IPR015422">
    <property type="entry name" value="PyrdxlP-dep_Trfase_small"/>
</dbReference>
<evidence type="ECO:0000313" key="6">
    <source>
        <dbReference type="EMBL" id="SVB40227.1"/>
    </source>
</evidence>
<keyword evidence="5" id="KW-0663">Pyridoxal phosphate</keyword>
<evidence type="ECO:0000256" key="2">
    <source>
        <dbReference type="ARBA" id="ARBA00008954"/>
    </source>
</evidence>
<keyword evidence="3" id="KW-0032">Aminotransferase</keyword>
<dbReference type="SUPFAM" id="SSF53383">
    <property type="entry name" value="PLP-dependent transferases"/>
    <property type="match status" value="1"/>
</dbReference>
<accession>A0A382DRJ7</accession>
<sequence>MITVEAANVRKTLSNHILTDGFEPVVDLELSHGSWLVDGRDGREYLDLFTMFASIPIGYNHPKLLEHKDELAIAAMNKPTNSDIYTAQLAQFVESFFTITMPDIFKYGFFIEGGALAIENALKASFDWKVRKNFQKNGSAQEMGSKVIHFNNCFHGRTGYTISLTNTSDPRKTVHFPKFDWPRIVNPAVKFPLNDDNLAEVMALEMEALDQIKGAIGEHGNDLAALIIEPIQGEGGDHHFRTEFFQALRQICDENEIMLVYDEVQSGMGITGKWWAWQNHNVAPDLMGFGKKSQVCGFVSTSRLDEV</sequence>
<protein>
    <recommendedName>
        <fullName evidence="7">L-lysine 6-transaminase</fullName>
    </recommendedName>
</protein>
<comment type="cofactor">
    <cofactor evidence="1">
        <name>pyridoxal 5'-phosphate</name>
        <dbReference type="ChEBI" id="CHEBI:597326"/>
    </cofactor>
</comment>
<feature type="non-terminal residue" evidence="6">
    <location>
        <position position="307"/>
    </location>
</feature>
<dbReference type="InterPro" id="IPR015421">
    <property type="entry name" value="PyrdxlP-dep_Trfase_major"/>
</dbReference>
<comment type="similarity">
    <text evidence="2">Belongs to the class-III pyridoxal-phosphate-dependent aminotransferase family.</text>
</comment>
<dbReference type="InterPro" id="IPR015424">
    <property type="entry name" value="PyrdxlP-dep_Trfase"/>
</dbReference>
<dbReference type="PANTHER" id="PTHR43206">
    <property type="entry name" value="AMINOTRANSFERASE"/>
    <property type="match status" value="1"/>
</dbReference>